<dbReference type="GO" id="GO:0005524">
    <property type="term" value="F:ATP binding"/>
    <property type="evidence" value="ECO:0007669"/>
    <property type="project" value="InterPro"/>
</dbReference>
<dbReference type="InterPro" id="IPR014555">
    <property type="entry name" value="RecF-like"/>
</dbReference>
<evidence type="ECO:0000313" key="2">
    <source>
        <dbReference type="EMBL" id="EHQ34700.1"/>
    </source>
</evidence>
<dbReference type="Proteomes" id="UP000005741">
    <property type="component" value="Chromosome"/>
</dbReference>
<dbReference type="SUPFAM" id="SSF52540">
    <property type="entry name" value="P-loop containing nucleoside triphosphate hydrolases"/>
    <property type="match status" value="1"/>
</dbReference>
<dbReference type="PATRIC" id="fig|937775.9.peg.665"/>
<gene>
    <name evidence="2" type="ORF">Metlim_0566</name>
</gene>
<dbReference type="OrthoDB" id="25344at2157"/>
<dbReference type="PANTHER" id="PTHR32182">
    <property type="entry name" value="DNA REPLICATION AND REPAIR PROTEIN RECF"/>
    <property type="match status" value="1"/>
</dbReference>
<dbReference type="AlphaFoldDB" id="H1Z2W1"/>
<dbReference type="InParanoid" id="H1Z2W1"/>
<protein>
    <submittedName>
        <fullName evidence="2">SMC domain protein</fullName>
    </submittedName>
</protein>
<dbReference type="GO" id="GO:0016887">
    <property type="term" value="F:ATP hydrolysis activity"/>
    <property type="evidence" value="ECO:0007669"/>
    <property type="project" value="InterPro"/>
</dbReference>
<accession>H1Z2W1</accession>
<name>H1Z2W1_9EURY</name>
<dbReference type="PIRSF" id="PIRSF029347">
    <property type="entry name" value="RecF"/>
    <property type="match status" value="1"/>
</dbReference>
<dbReference type="InterPro" id="IPR027417">
    <property type="entry name" value="P-loop_NTPase"/>
</dbReference>
<evidence type="ECO:0000313" key="3">
    <source>
        <dbReference type="Proteomes" id="UP000005741"/>
    </source>
</evidence>
<proteinExistence type="predicted"/>
<reference evidence="2 3" key="1">
    <citation type="submission" date="2011-10" db="EMBL/GenBank/DDBJ databases">
        <title>The Improved High-Quality Draft genome of Methanoplanus limicola DSM 2279.</title>
        <authorList>
            <consortium name="US DOE Joint Genome Institute (JGI-PGF)"/>
            <person name="Lucas S."/>
            <person name="Copeland A."/>
            <person name="Lapidus A."/>
            <person name="Glavina del Rio T."/>
            <person name="Dalin E."/>
            <person name="Tice H."/>
            <person name="Bruce D."/>
            <person name="Goodwin L."/>
            <person name="Pitluck S."/>
            <person name="Peters L."/>
            <person name="Mikhailova N."/>
            <person name="Lu M."/>
            <person name="Kyrpides N."/>
            <person name="Mavromatis K."/>
            <person name="Ivanova N."/>
            <person name="Markowitz V."/>
            <person name="Cheng J.-F."/>
            <person name="Hugenholtz P."/>
            <person name="Woyke T."/>
            <person name="Wu D."/>
            <person name="Wirth R."/>
            <person name="Brambilla E.-M."/>
            <person name="Klenk H.-P."/>
            <person name="Eisen J.A."/>
        </authorList>
    </citation>
    <scope>NUCLEOTIDE SEQUENCE [LARGE SCALE GENOMIC DNA]</scope>
    <source>
        <strain evidence="2 3">DSM 2279</strain>
    </source>
</reference>
<sequence length="403" mass="45822">MNEPVLKEIRLKNILSFGPETKSVPLGPLNVLIGPNGSGKSNFLEVIGLLRAAPRDLSAPVKEAGGVRDWLWKGSTNPEASIEVIINLNHHEMPVRHIFSFVEHGMRFELTTECIENNKPFSGYSEPVFYYMNKNGYIRLRGKPQYRAGVSSESINNDDERQLQREKIDPEKSILSQVKDPDCYPILADITEIYDSTRLYREWTFGRYTSPRQPQKADLPTEYLLESCENLALVLNSLRFNPRAKTDILDALNYLYPDIQDFNVQINGGWVQLYLEEEQFSIPATRLSDGTLRYLCLVAILCHPSPPSLVCIEEPELGLHPDVLPHLADLMISASERCQLIVTTHSDMLVDALTETPESVLVCEKRNGKTEMKRLKSDDLKGWLDNYRLGELWLRGEIGGTRF</sequence>
<dbReference type="GO" id="GO:0000731">
    <property type="term" value="P:DNA synthesis involved in DNA repair"/>
    <property type="evidence" value="ECO:0007669"/>
    <property type="project" value="TreeGrafter"/>
</dbReference>
<dbReference type="PANTHER" id="PTHR32182:SF25">
    <property type="entry name" value="SLR1056 PROTEIN"/>
    <property type="match status" value="1"/>
</dbReference>
<feature type="domain" description="ATPase AAA-type core" evidence="1">
    <location>
        <begin position="29"/>
        <end position="351"/>
    </location>
</feature>
<dbReference type="EMBL" id="CM001436">
    <property type="protein sequence ID" value="EHQ34700.1"/>
    <property type="molecule type" value="Genomic_DNA"/>
</dbReference>
<dbReference type="STRING" id="937775.Metlim_0566"/>
<keyword evidence="3" id="KW-1185">Reference proteome</keyword>
<dbReference type="Gene3D" id="3.40.50.300">
    <property type="entry name" value="P-loop containing nucleotide triphosphate hydrolases"/>
    <property type="match status" value="1"/>
</dbReference>
<dbReference type="RefSeq" id="WP_004076395.1">
    <property type="nucleotide sequence ID" value="NZ_CM001436.1"/>
</dbReference>
<organism evidence="2 3">
    <name type="scientific">Methanoplanus limicola DSM 2279</name>
    <dbReference type="NCBI Taxonomy" id="937775"/>
    <lineage>
        <taxon>Archaea</taxon>
        <taxon>Methanobacteriati</taxon>
        <taxon>Methanobacteriota</taxon>
        <taxon>Stenosarchaea group</taxon>
        <taxon>Methanomicrobia</taxon>
        <taxon>Methanomicrobiales</taxon>
        <taxon>Methanomicrobiaceae</taxon>
        <taxon>Methanoplanus</taxon>
    </lineage>
</organism>
<dbReference type="HOGENOM" id="CLU_035814_1_1_2"/>
<dbReference type="InterPro" id="IPR003959">
    <property type="entry name" value="ATPase_AAA_core"/>
</dbReference>
<dbReference type="Pfam" id="PF13304">
    <property type="entry name" value="AAA_21"/>
    <property type="match status" value="1"/>
</dbReference>
<dbReference type="GO" id="GO:0006302">
    <property type="term" value="P:double-strand break repair"/>
    <property type="evidence" value="ECO:0007669"/>
    <property type="project" value="TreeGrafter"/>
</dbReference>
<evidence type="ECO:0000259" key="1">
    <source>
        <dbReference type="Pfam" id="PF13304"/>
    </source>
</evidence>